<keyword evidence="5" id="KW-0443">Lipid metabolism</keyword>
<organism evidence="10 11">
    <name type="scientific">Legionella pneumophila</name>
    <dbReference type="NCBI Taxonomy" id="446"/>
    <lineage>
        <taxon>Bacteria</taxon>
        <taxon>Pseudomonadati</taxon>
        <taxon>Pseudomonadota</taxon>
        <taxon>Gammaproteobacteria</taxon>
        <taxon>Legionellales</taxon>
        <taxon>Legionellaceae</taxon>
        <taxon>Legionella</taxon>
    </lineage>
</organism>
<dbReference type="InterPro" id="IPR051689">
    <property type="entry name" value="Sterol_desaturase/TMEM195"/>
</dbReference>
<comment type="subcellular location">
    <subcellularLocation>
        <location evidence="1">Endomembrane system</location>
        <topology evidence="1">Multi-pass membrane protein</topology>
    </subcellularLocation>
</comment>
<evidence type="ECO:0000256" key="5">
    <source>
        <dbReference type="ARBA" id="ARBA00023098"/>
    </source>
</evidence>
<reference evidence="10 11" key="2">
    <citation type="submission" date="2018-02" db="EMBL/GenBank/DDBJ databases">
        <title>Draft genome sequences of four Legionella pneumophila clinical strains isolated in Ontario.</title>
        <authorList>
            <person name="Fortuna A."/>
            <person name="Ramnarine R."/>
            <person name="Li A."/>
            <person name="Frantz C."/>
            <person name="Mallo G."/>
        </authorList>
    </citation>
    <scope>NUCLEOTIDE SEQUENCE [LARGE SCALE GENOMIC DNA]</scope>
    <source>
        <strain evidence="10 11">LG61</strain>
    </source>
</reference>
<feature type="transmembrane region" description="Helical" evidence="7">
    <location>
        <begin position="6"/>
        <end position="27"/>
    </location>
</feature>
<comment type="caution">
    <text evidence="10">The sequence shown here is derived from an EMBL/GenBank/DDBJ whole genome shotgun (WGS) entry which is preliminary data.</text>
</comment>
<dbReference type="GeneID" id="57036099"/>
<feature type="transmembrane region" description="Helical" evidence="7">
    <location>
        <begin position="150"/>
        <end position="170"/>
    </location>
</feature>
<protein>
    <submittedName>
        <fullName evidence="10">Sterol desaturase family protein</fullName>
    </submittedName>
</protein>
<evidence type="ECO:0000256" key="4">
    <source>
        <dbReference type="ARBA" id="ARBA00023002"/>
    </source>
</evidence>
<evidence type="ECO:0000256" key="6">
    <source>
        <dbReference type="ARBA" id="ARBA00023136"/>
    </source>
</evidence>
<evidence type="ECO:0000313" key="10">
    <source>
        <dbReference type="EMBL" id="PPK30100.1"/>
    </source>
</evidence>
<keyword evidence="3 7" id="KW-1133">Transmembrane helix</keyword>
<dbReference type="EMBL" id="PQWY01000015">
    <property type="protein sequence ID" value="PPK30100.1"/>
    <property type="molecule type" value="Genomic_DNA"/>
</dbReference>
<name>A0A133WX57_LEGPN</name>
<dbReference type="OrthoDB" id="9770329at2"/>
<dbReference type="GO" id="GO:0005506">
    <property type="term" value="F:iron ion binding"/>
    <property type="evidence" value="ECO:0007669"/>
    <property type="project" value="InterPro"/>
</dbReference>
<dbReference type="Pfam" id="PF04116">
    <property type="entry name" value="FA_hydroxylase"/>
    <property type="match status" value="1"/>
</dbReference>
<evidence type="ECO:0000256" key="3">
    <source>
        <dbReference type="ARBA" id="ARBA00022989"/>
    </source>
</evidence>
<feature type="transmembrane region" description="Helical" evidence="7">
    <location>
        <begin position="48"/>
        <end position="66"/>
    </location>
</feature>
<dbReference type="GO" id="GO:0008610">
    <property type="term" value="P:lipid biosynthetic process"/>
    <property type="evidence" value="ECO:0007669"/>
    <property type="project" value="InterPro"/>
</dbReference>
<dbReference type="GO" id="GO:0006643">
    <property type="term" value="P:membrane lipid metabolic process"/>
    <property type="evidence" value="ECO:0007669"/>
    <property type="project" value="TreeGrafter"/>
</dbReference>
<evidence type="ECO:0000313" key="9">
    <source>
        <dbReference type="EMBL" id="HAU1880632.1"/>
    </source>
</evidence>
<feature type="domain" description="Fatty acid hydroxylase" evidence="8">
    <location>
        <begin position="92"/>
        <end position="229"/>
    </location>
</feature>
<dbReference type="EMBL" id="DACWHX010000011">
    <property type="protein sequence ID" value="HAU1880632.1"/>
    <property type="molecule type" value="Genomic_DNA"/>
</dbReference>
<dbReference type="Proteomes" id="UP000239239">
    <property type="component" value="Unassembled WGS sequence"/>
</dbReference>
<evidence type="ECO:0000256" key="2">
    <source>
        <dbReference type="ARBA" id="ARBA00022692"/>
    </source>
</evidence>
<gene>
    <name evidence="10" type="ORF">C3928_10740</name>
    <name evidence="9" type="ORF">JBJ86_10300</name>
</gene>
<dbReference type="RefSeq" id="WP_010947815.1">
    <property type="nucleotide sequence ID" value="NZ_BBUG01000033.1"/>
</dbReference>
<evidence type="ECO:0000313" key="11">
    <source>
        <dbReference type="Proteomes" id="UP000239239"/>
    </source>
</evidence>
<evidence type="ECO:0000259" key="8">
    <source>
        <dbReference type="Pfam" id="PF04116"/>
    </source>
</evidence>
<dbReference type="PANTHER" id="PTHR21624:SF1">
    <property type="entry name" value="ALKYLGLYCEROL MONOOXYGENASE"/>
    <property type="match status" value="1"/>
</dbReference>
<keyword evidence="6 7" id="KW-0472">Membrane</keyword>
<dbReference type="GO" id="GO:0012505">
    <property type="term" value="C:endomembrane system"/>
    <property type="evidence" value="ECO:0007669"/>
    <property type="project" value="UniProtKB-SubCell"/>
</dbReference>
<dbReference type="AlphaFoldDB" id="A0A133WX57"/>
<proteinExistence type="predicted"/>
<dbReference type="Proteomes" id="UP000866496">
    <property type="component" value="Unassembled WGS sequence"/>
</dbReference>
<evidence type="ECO:0000256" key="1">
    <source>
        <dbReference type="ARBA" id="ARBA00004127"/>
    </source>
</evidence>
<keyword evidence="2 7" id="KW-0812">Transmembrane</keyword>
<sequence>MSEINYSTVQYYLVLILIFIYLSLFVLEKKWPLRKATRPLLPRLAINFTFTLLVYVIASLFISPLAKATVLFTFSHDFGLLSMLPFNQWVVFILGFLLMDLSFYYWHALNHKLPLLWRFHVVHHADPDLDVSTAMRFHCVEIMYSSLFRLVQLGLIGVSPLLFFCYEFFFQAHTFFQHSNIKLPFRFERLINKIIVTPRMHGIHHSNYLNETNSNYGVVFSFWDRLHQTIKLDIPQQAIIIGVPGYSKPSDNSLIRLLLMPIKAQRHYWQIKKDFHFSRKSKTSDKKVRTLCE</sequence>
<dbReference type="InterPro" id="IPR006694">
    <property type="entry name" value="Fatty_acid_hydroxylase"/>
</dbReference>
<keyword evidence="4" id="KW-0560">Oxidoreductase</keyword>
<reference evidence="9" key="1">
    <citation type="journal article" date="2018" name="Genome Biol.">
        <title>SKESA: strategic k-mer extension for scrupulous assemblies.</title>
        <authorList>
            <person name="Souvorov A."/>
            <person name="Agarwala R."/>
            <person name="Lipman D.J."/>
        </authorList>
    </citation>
    <scope>NUCLEOTIDE SEQUENCE</scope>
    <source>
        <strain evidence="9">AZ00058701</strain>
    </source>
</reference>
<dbReference type="PANTHER" id="PTHR21624">
    <property type="entry name" value="STEROL DESATURASE-RELATED PROTEIN"/>
    <property type="match status" value="1"/>
</dbReference>
<feature type="transmembrane region" description="Helical" evidence="7">
    <location>
        <begin position="86"/>
        <end position="106"/>
    </location>
</feature>
<dbReference type="GO" id="GO:0016020">
    <property type="term" value="C:membrane"/>
    <property type="evidence" value="ECO:0007669"/>
    <property type="project" value="GOC"/>
</dbReference>
<accession>A0A133WX57</accession>
<reference evidence="9" key="3">
    <citation type="submission" date="2019-10" db="EMBL/GenBank/DDBJ databases">
        <authorList>
            <consortium name="NCBI Pathogen Detection Project"/>
        </authorList>
    </citation>
    <scope>NUCLEOTIDE SEQUENCE</scope>
    <source>
        <strain evidence="9">AZ00058701</strain>
    </source>
</reference>
<dbReference type="GO" id="GO:0050479">
    <property type="term" value="F:glyceryl-ether monooxygenase activity"/>
    <property type="evidence" value="ECO:0007669"/>
    <property type="project" value="TreeGrafter"/>
</dbReference>
<evidence type="ECO:0000256" key="7">
    <source>
        <dbReference type="SAM" id="Phobius"/>
    </source>
</evidence>